<organism evidence="3 4">
    <name type="scientific">Falsarthrobacter nasiphocae</name>
    <dbReference type="NCBI Taxonomy" id="189863"/>
    <lineage>
        <taxon>Bacteria</taxon>
        <taxon>Bacillati</taxon>
        <taxon>Actinomycetota</taxon>
        <taxon>Actinomycetes</taxon>
        <taxon>Micrococcales</taxon>
        <taxon>Micrococcaceae</taxon>
        <taxon>Falsarthrobacter</taxon>
    </lineage>
</organism>
<protein>
    <submittedName>
        <fullName evidence="3">Uncharacterized protein</fullName>
    </submittedName>
</protein>
<comment type="caution">
    <text evidence="3">The sequence shown here is derived from an EMBL/GenBank/DDBJ whole genome shotgun (WGS) entry which is preliminary data.</text>
</comment>
<keyword evidence="2" id="KW-0812">Transmembrane</keyword>
<evidence type="ECO:0000313" key="3">
    <source>
        <dbReference type="EMBL" id="MDR6891738.1"/>
    </source>
</evidence>
<name>A0AAE3YDA5_9MICC</name>
<feature type="transmembrane region" description="Helical" evidence="2">
    <location>
        <begin position="33"/>
        <end position="57"/>
    </location>
</feature>
<dbReference type="Proteomes" id="UP001247307">
    <property type="component" value="Unassembled WGS sequence"/>
</dbReference>
<evidence type="ECO:0000313" key="4">
    <source>
        <dbReference type="Proteomes" id="UP001247307"/>
    </source>
</evidence>
<keyword evidence="4" id="KW-1185">Reference proteome</keyword>
<dbReference type="AlphaFoldDB" id="A0AAE3YDA5"/>
<keyword evidence="2" id="KW-1133">Transmembrane helix</keyword>
<gene>
    <name evidence="3" type="ORF">J2S35_000678</name>
</gene>
<dbReference type="EMBL" id="JAVDUI010000001">
    <property type="protein sequence ID" value="MDR6891738.1"/>
    <property type="molecule type" value="Genomic_DNA"/>
</dbReference>
<reference evidence="3" key="1">
    <citation type="submission" date="2023-07" db="EMBL/GenBank/DDBJ databases">
        <title>Sequencing the genomes of 1000 actinobacteria strains.</title>
        <authorList>
            <person name="Klenk H.-P."/>
        </authorList>
    </citation>
    <scope>NUCLEOTIDE SEQUENCE</scope>
    <source>
        <strain evidence="3">DSM 13988</strain>
    </source>
</reference>
<accession>A0AAE3YDA5</accession>
<feature type="transmembrane region" description="Helical" evidence="2">
    <location>
        <begin position="69"/>
        <end position="90"/>
    </location>
</feature>
<evidence type="ECO:0000256" key="1">
    <source>
        <dbReference type="SAM" id="MobiDB-lite"/>
    </source>
</evidence>
<feature type="region of interest" description="Disordered" evidence="1">
    <location>
        <begin position="1"/>
        <end position="22"/>
    </location>
</feature>
<proteinExistence type="predicted"/>
<dbReference type="RefSeq" id="WP_309849848.1">
    <property type="nucleotide sequence ID" value="NZ_BAAAIU010000045.1"/>
</dbReference>
<keyword evidence="2" id="KW-0472">Membrane</keyword>
<sequence>MTFRATEQTPAGHRPESEPAHPAHAPLAAARGVLMGLAVVCAVIGVAAVAVVVFLGLSHQGVPGGLVPLFLALLPAAFVALLLAIITGVIQRKLS</sequence>
<evidence type="ECO:0000256" key="2">
    <source>
        <dbReference type="SAM" id="Phobius"/>
    </source>
</evidence>